<keyword evidence="5" id="KW-0653">Protein transport</keyword>
<feature type="region of interest" description="Disordered" evidence="7">
    <location>
        <begin position="915"/>
        <end position="951"/>
    </location>
</feature>
<dbReference type="FunFam" id="1.25.10.10:FF:000244">
    <property type="entry name" value="Nonsense-mediated mRNA decay protein"/>
    <property type="match status" value="1"/>
</dbReference>
<evidence type="ECO:0000259" key="8">
    <source>
        <dbReference type="PROSITE" id="PS50166"/>
    </source>
</evidence>
<reference evidence="9 10" key="1">
    <citation type="submission" date="2013-03" db="EMBL/GenBank/DDBJ databases">
        <title>The Genome Sequence of Capronia coronata CBS 617.96.</title>
        <authorList>
            <consortium name="The Broad Institute Genomics Platform"/>
            <person name="Cuomo C."/>
            <person name="de Hoog S."/>
            <person name="Gorbushina A."/>
            <person name="Walker B."/>
            <person name="Young S.K."/>
            <person name="Zeng Q."/>
            <person name="Gargeya S."/>
            <person name="Fitzgerald M."/>
            <person name="Haas B."/>
            <person name="Abouelleil A."/>
            <person name="Allen A.W."/>
            <person name="Alvarado L."/>
            <person name="Arachchi H.M."/>
            <person name="Berlin A.M."/>
            <person name="Chapman S.B."/>
            <person name="Gainer-Dewar J."/>
            <person name="Goldberg J."/>
            <person name="Griggs A."/>
            <person name="Gujja S."/>
            <person name="Hansen M."/>
            <person name="Howarth C."/>
            <person name="Imamovic A."/>
            <person name="Ireland A."/>
            <person name="Larimer J."/>
            <person name="McCowan C."/>
            <person name="Murphy C."/>
            <person name="Pearson M."/>
            <person name="Poon T.W."/>
            <person name="Priest M."/>
            <person name="Roberts A."/>
            <person name="Saif S."/>
            <person name="Shea T."/>
            <person name="Sisk P."/>
            <person name="Sykes S."/>
            <person name="Wortman J."/>
            <person name="Nusbaum C."/>
            <person name="Birren B."/>
        </authorList>
    </citation>
    <scope>NUCLEOTIDE SEQUENCE [LARGE SCALE GENOMIC DNA]</scope>
    <source>
        <strain evidence="9 10">CBS 617.96</strain>
    </source>
</reference>
<evidence type="ECO:0000256" key="4">
    <source>
        <dbReference type="ARBA" id="ARBA00022490"/>
    </source>
</evidence>
<dbReference type="eggNOG" id="KOG1991">
    <property type="taxonomic scope" value="Eukaryota"/>
</dbReference>
<dbReference type="GO" id="GO:0005829">
    <property type="term" value="C:cytosol"/>
    <property type="evidence" value="ECO:0007669"/>
    <property type="project" value="TreeGrafter"/>
</dbReference>
<dbReference type="Gene3D" id="1.25.10.10">
    <property type="entry name" value="Leucine-rich Repeat Variant"/>
    <property type="match status" value="1"/>
</dbReference>
<gene>
    <name evidence="9" type="ORF">A1O1_06710</name>
</gene>
<protein>
    <recommendedName>
        <fullName evidence="8">Importin N-terminal domain-containing protein</fullName>
    </recommendedName>
</protein>
<dbReference type="SMART" id="SM00913">
    <property type="entry name" value="IBN_N"/>
    <property type="match status" value="1"/>
</dbReference>
<evidence type="ECO:0000256" key="2">
    <source>
        <dbReference type="ARBA" id="ARBA00004496"/>
    </source>
</evidence>
<dbReference type="STRING" id="1182541.W9XRA7"/>
<sequence>MDLRTTIQSTLSPEAALRSQAETALKAAEQHPGFIGALLDILQTEQDPGIRLSAAVYLKNRISRGWPIENTPHQPVSEPERKPFRDRLLPILSTSPPLIRAQLIPILQTILQYDFPAKWPELMDITLQLMNTQDANSVYAGLQCLLAICRTYRFRAGEERANLDKVVNVAFPVLLNIGNKLVRETSPEAGEMLRICVKCYKHAVYYGLPQPLQTHQATVDWCTLFLTIISTEPPEYAMPEDPEDRERNHWWKARKWSYANLNRLYVRYGNPSGISTSQDREYGDFARNFITNFAPEILKGYLGEIEKWVGGNHWLSKASLSYTLIFLEECVKPKAMWDKLKPHMDSLIKHLVFPVLCQSDEDMELFTENPPDYLHRKLNLYEEVSAPDMAATNFLIALTKNRKQQTYVILSYVNEVVTRYEAAPDDQKNPREKEGALRMIGSLASVILGKKSPIADQVEYFFVRHVLPEFRSPHGFLRARACETMEKFEQLDFKDENNLMIIYRNILESMADPELPVRVMAALALQPLIRHDAVRLAMQANIPQIMHQLLKLMNEVDVDALSNVMEDFVEVFAEQLTPFAVALSENLRDTYLRIIKEILERNEAKAAESGDGPGYGDYLDDKAIAALGVLQTIGTLILTLEATPDVLLLLENILMPVITITLENKLYDLYNEVFEIIDSCTFASKSISDTMWQAFELMHKTFKDGAELYLEDMLPALDNFVAYGQQRLINHPPYLAAIAGMVRDIFTDPKVGGVDRICGCKLAEALMLNLRGGPMDSYIPTFVTLPMEVLIGPQQKTIMKSYKIHLVEMVINAIYYNPNLAMRVLEAHGWTNKFFSIWFGSIDSFRRVHDKKLCIAAISALLTIRAEQVPQSVQTGWPRLLSGATYLFRTLPAAMKQREEAVRASDGVSDTLSEYASDDEADDWADEPAGEAAGGQEWGNVNAASLPDTKGDIKDESQAYLDFLSEEAKKFGALADDDDEDSILDEDSLLESPLDRFDPYATFRESLGKLQAEQPQLYLNLTSTLDPADRDVLQSVVNHAAQLQAQPHV</sequence>
<evidence type="ECO:0000313" key="9">
    <source>
        <dbReference type="EMBL" id="EXJ83092.1"/>
    </source>
</evidence>
<evidence type="ECO:0000313" key="10">
    <source>
        <dbReference type="Proteomes" id="UP000019484"/>
    </source>
</evidence>
<dbReference type="GeneID" id="19161577"/>
<dbReference type="PROSITE" id="PS50166">
    <property type="entry name" value="IMPORTIN_B_NT"/>
    <property type="match status" value="1"/>
</dbReference>
<dbReference type="InterPro" id="IPR001494">
    <property type="entry name" value="Importin-beta_N"/>
</dbReference>
<dbReference type="InterPro" id="IPR013713">
    <property type="entry name" value="XPO2_central"/>
</dbReference>
<keyword evidence="6" id="KW-0539">Nucleus</keyword>
<dbReference type="InterPro" id="IPR016024">
    <property type="entry name" value="ARM-type_fold"/>
</dbReference>
<dbReference type="AlphaFoldDB" id="W9XRA7"/>
<evidence type="ECO:0000256" key="5">
    <source>
        <dbReference type="ARBA" id="ARBA00022927"/>
    </source>
</evidence>
<organism evidence="9 10">
    <name type="scientific">Capronia coronata CBS 617.96</name>
    <dbReference type="NCBI Taxonomy" id="1182541"/>
    <lineage>
        <taxon>Eukaryota</taxon>
        <taxon>Fungi</taxon>
        <taxon>Dikarya</taxon>
        <taxon>Ascomycota</taxon>
        <taxon>Pezizomycotina</taxon>
        <taxon>Eurotiomycetes</taxon>
        <taxon>Chaetothyriomycetidae</taxon>
        <taxon>Chaetothyriales</taxon>
        <taxon>Herpotrichiellaceae</taxon>
        <taxon>Capronia</taxon>
    </lineage>
</organism>
<dbReference type="HOGENOM" id="CLU_004196_0_0_1"/>
<keyword evidence="10" id="KW-1185">Reference proteome</keyword>
<proteinExistence type="predicted"/>
<evidence type="ECO:0000256" key="3">
    <source>
        <dbReference type="ARBA" id="ARBA00022448"/>
    </source>
</evidence>
<dbReference type="GO" id="GO:0006606">
    <property type="term" value="P:protein import into nucleus"/>
    <property type="evidence" value="ECO:0007669"/>
    <property type="project" value="TreeGrafter"/>
</dbReference>
<dbReference type="SUPFAM" id="SSF48371">
    <property type="entry name" value="ARM repeat"/>
    <property type="match status" value="1"/>
</dbReference>
<dbReference type="Proteomes" id="UP000019484">
    <property type="component" value="Unassembled WGS sequence"/>
</dbReference>
<evidence type="ECO:0000256" key="1">
    <source>
        <dbReference type="ARBA" id="ARBA00004123"/>
    </source>
</evidence>
<evidence type="ECO:0000256" key="7">
    <source>
        <dbReference type="SAM" id="MobiDB-lite"/>
    </source>
</evidence>
<comment type="subcellular location">
    <subcellularLocation>
        <location evidence="2">Cytoplasm</location>
    </subcellularLocation>
    <subcellularLocation>
        <location evidence="1">Nucleus</location>
    </subcellularLocation>
</comment>
<dbReference type="PANTHER" id="PTHR10997:SF18">
    <property type="entry name" value="D-IMPORTIN 7_RANBP7"/>
    <property type="match status" value="1"/>
</dbReference>
<dbReference type="Pfam" id="PF08506">
    <property type="entry name" value="Cse1"/>
    <property type="match status" value="1"/>
</dbReference>
<dbReference type="GO" id="GO:0005635">
    <property type="term" value="C:nuclear envelope"/>
    <property type="evidence" value="ECO:0007669"/>
    <property type="project" value="TreeGrafter"/>
</dbReference>
<comment type="caution">
    <text evidence="9">The sequence shown here is derived from an EMBL/GenBank/DDBJ whole genome shotgun (WGS) entry which is preliminary data.</text>
</comment>
<dbReference type="EMBL" id="AMWN01000006">
    <property type="protein sequence ID" value="EXJ83092.1"/>
    <property type="molecule type" value="Genomic_DNA"/>
</dbReference>
<name>W9XRA7_9EURO</name>
<accession>W9XRA7</accession>
<feature type="compositionally biased region" description="Acidic residues" evidence="7">
    <location>
        <begin position="916"/>
        <end position="929"/>
    </location>
</feature>
<keyword evidence="4" id="KW-0963">Cytoplasm</keyword>
<dbReference type="InterPro" id="IPR011989">
    <property type="entry name" value="ARM-like"/>
</dbReference>
<dbReference type="OrthoDB" id="760868at2759"/>
<keyword evidence="3" id="KW-0813">Transport</keyword>
<evidence type="ECO:0000256" key="6">
    <source>
        <dbReference type="ARBA" id="ARBA00023242"/>
    </source>
</evidence>
<feature type="domain" description="Importin N-terminal" evidence="8">
    <location>
        <begin position="21"/>
        <end position="94"/>
    </location>
</feature>
<dbReference type="PANTHER" id="PTHR10997">
    <property type="entry name" value="IMPORTIN-7, 8, 11"/>
    <property type="match status" value="1"/>
</dbReference>
<dbReference type="Pfam" id="PF03810">
    <property type="entry name" value="IBN_N"/>
    <property type="match status" value="1"/>
</dbReference>
<dbReference type="RefSeq" id="XP_007725778.1">
    <property type="nucleotide sequence ID" value="XM_007727588.1"/>
</dbReference>
<dbReference type="GO" id="GO:0031267">
    <property type="term" value="F:small GTPase binding"/>
    <property type="evidence" value="ECO:0007669"/>
    <property type="project" value="InterPro"/>
</dbReference>